<proteinExistence type="predicted"/>
<sequence length="84" mass="9218">MHFSQVGSRGLCGGGRWPPGGARLVPGLRRVRRARCTGAPGLWTEGAGRGGDSAELCFQDHTLLRPEKRRDIFLSRLSQSGMRR</sequence>
<organism evidence="2 3">
    <name type="scientific">Rangifer tarandus platyrhynchus</name>
    <name type="common">Svalbard reindeer</name>
    <dbReference type="NCBI Taxonomy" id="3082113"/>
    <lineage>
        <taxon>Eukaryota</taxon>
        <taxon>Metazoa</taxon>
        <taxon>Chordata</taxon>
        <taxon>Craniata</taxon>
        <taxon>Vertebrata</taxon>
        <taxon>Euteleostomi</taxon>
        <taxon>Mammalia</taxon>
        <taxon>Eutheria</taxon>
        <taxon>Laurasiatheria</taxon>
        <taxon>Artiodactyla</taxon>
        <taxon>Ruminantia</taxon>
        <taxon>Pecora</taxon>
        <taxon>Cervidae</taxon>
        <taxon>Odocoileinae</taxon>
        <taxon>Rangifer</taxon>
    </lineage>
</organism>
<dbReference type="Proteomes" id="UP001176941">
    <property type="component" value="Chromosome 1"/>
</dbReference>
<dbReference type="EMBL" id="OX459937">
    <property type="protein sequence ID" value="CAI9151281.1"/>
    <property type="molecule type" value="Genomic_DNA"/>
</dbReference>
<evidence type="ECO:0000256" key="1">
    <source>
        <dbReference type="SAM" id="MobiDB-lite"/>
    </source>
</evidence>
<evidence type="ECO:0000313" key="2">
    <source>
        <dbReference type="EMBL" id="CAI9151281.1"/>
    </source>
</evidence>
<protein>
    <submittedName>
        <fullName evidence="2">Uncharacterized protein</fullName>
    </submittedName>
</protein>
<evidence type="ECO:0000313" key="3">
    <source>
        <dbReference type="Proteomes" id="UP001176941"/>
    </source>
</evidence>
<keyword evidence="3" id="KW-1185">Reference proteome</keyword>
<reference evidence="2" key="1">
    <citation type="submission" date="2023-04" db="EMBL/GenBank/DDBJ databases">
        <authorList>
            <consortium name="ELIXIR-Norway"/>
        </authorList>
    </citation>
    <scope>NUCLEOTIDE SEQUENCE [LARGE SCALE GENOMIC DNA]</scope>
</reference>
<gene>
    <name evidence="2" type="ORF">MRATA1EN1_LOCUS243</name>
</gene>
<accession>A0ABN8XT56</accession>
<feature type="region of interest" description="Disordered" evidence="1">
    <location>
        <begin position="1"/>
        <end position="20"/>
    </location>
</feature>
<name>A0ABN8XT56_RANTA</name>